<reference evidence="2" key="1">
    <citation type="submission" date="2017-04" db="EMBL/GenBank/DDBJ databases">
        <title>Comparative genomics and description of representatives of a novel lineage of planctomycetes thriving in anoxic sediments.</title>
        <authorList>
            <person name="Spring S."/>
            <person name="Bunk B."/>
            <person name="Sproer C."/>
        </authorList>
    </citation>
    <scope>NUCLEOTIDE SEQUENCE [LARGE SCALE GENOMIC DNA]</scope>
    <source>
        <strain evidence="2">ST-PulAB-D4</strain>
    </source>
</reference>
<name>A0A1W6LJ31_9BACT</name>
<gene>
    <name evidence="1" type="ORF">STSP1_00130</name>
</gene>
<dbReference type="InterPro" id="IPR036412">
    <property type="entry name" value="HAD-like_sf"/>
</dbReference>
<dbReference type="STRING" id="1941349.STSP1_00130"/>
<proteinExistence type="predicted"/>
<dbReference type="Proteomes" id="UP000193334">
    <property type="component" value="Chromosome"/>
</dbReference>
<dbReference type="InterPro" id="IPR023214">
    <property type="entry name" value="HAD_sf"/>
</dbReference>
<dbReference type="InterPro" id="IPR023198">
    <property type="entry name" value="PGP-like_dom2"/>
</dbReference>
<dbReference type="GO" id="GO:0016787">
    <property type="term" value="F:hydrolase activity"/>
    <property type="evidence" value="ECO:0007669"/>
    <property type="project" value="UniProtKB-KW"/>
</dbReference>
<dbReference type="KEGG" id="pbp:STSP1_00130"/>
<dbReference type="SFLD" id="SFLDG01129">
    <property type="entry name" value="C1.5:_HAD__Beta-PGM__Phosphata"/>
    <property type="match status" value="1"/>
</dbReference>
<dbReference type="AlphaFoldDB" id="A0A1W6LJ31"/>
<protein>
    <submittedName>
        <fullName evidence="1">HAD hydrolase</fullName>
    </submittedName>
</protein>
<dbReference type="SUPFAM" id="SSF56784">
    <property type="entry name" value="HAD-like"/>
    <property type="match status" value="1"/>
</dbReference>
<dbReference type="SFLD" id="SFLDS00003">
    <property type="entry name" value="Haloacid_Dehalogenase"/>
    <property type="match status" value="1"/>
</dbReference>
<dbReference type="Pfam" id="PF13419">
    <property type="entry name" value="HAD_2"/>
    <property type="match status" value="1"/>
</dbReference>
<keyword evidence="2" id="KW-1185">Reference proteome</keyword>
<evidence type="ECO:0000313" key="2">
    <source>
        <dbReference type="Proteomes" id="UP000193334"/>
    </source>
</evidence>
<keyword evidence="1" id="KW-0378">Hydrolase</keyword>
<accession>A0A1W6LJ31</accession>
<dbReference type="CDD" id="cd07505">
    <property type="entry name" value="HAD_BPGM-like"/>
    <property type="match status" value="1"/>
</dbReference>
<dbReference type="Gene3D" id="1.10.150.240">
    <property type="entry name" value="Putative phosphatase, domain 2"/>
    <property type="match status" value="1"/>
</dbReference>
<dbReference type="Gene3D" id="3.40.50.1000">
    <property type="entry name" value="HAD superfamily/HAD-like"/>
    <property type="match status" value="1"/>
</dbReference>
<sequence>MREFNEIVIPDLGSFGKDSGLQKLDICSAGRFAVGSNGVQTIAATGDGKVEFIAFENKSIAFVRSSMGYPAYYPVEPAGIDKPLKAVLMDLDGTSVRSESFWIWIIQQTTASLLGNPNFELEDEDLPYVSGHSVSEHLKYCVNKYCPDKSVEQAREFYFKHTHEEMELIVQGRGRKDAFTPSPGIKEFLLKLKEANLKIGLVTSGLYEKAWPEILSAFRQLDMPDPKNFYDAIITAGFPLRKGSAGTLGELSPKPHPWLYAEVARVGLGLEPSERRSVIGIEDSGAGVCSIRLAGFAAFGLADGNIIESGTKALCEHYCDNFEEIESLIL</sequence>
<evidence type="ECO:0000313" key="1">
    <source>
        <dbReference type="EMBL" id="ARN55765.1"/>
    </source>
</evidence>
<organism evidence="1 2">
    <name type="scientific">Sedimentisphaera salicampi</name>
    <dbReference type="NCBI Taxonomy" id="1941349"/>
    <lineage>
        <taxon>Bacteria</taxon>
        <taxon>Pseudomonadati</taxon>
        <taxon>Planctomycetota</taxon>
        <taxon>Phycisphaerae</taxon>
        <taxon>Sedimentisphaerales</taxon>
        <taxon>Sedimentisphaeraceae</taxon>
        <taxon>Sedimentisphaera</taxon>
    </lineage>
</organism>
<dbReference type="EMBL" id="CP021023">
    <property type="protein sequence ID" value="ARN55765.1"/>
    <property type="molecule type" value="Genomic_DNA"/>
</dbReference>
<dbReference type="InterPro" id="IPR041492">
    <property type="entry name" value="HAD_2"/>
</dbReference>
<dbReference type="RefSeq" id="WP_085754494.1">
    <property type="nucleotide sequence ID" value="NZ_CP021023.1"/>
</dbReference>